<evidence type="ECO:0008006" key="3">
    <source>
        <dbReference type="Google" id="ProtNLM"/>
    </source>
</evidence>
<keyword evidence="2" id="KW-1185">Reference proteome</keyword>
<gene>
    <name evidence="1" type="ORF">GFSPODELE1_LOCUS8308</name>
</gene>
<protein>
    <recommendedName>
        <fullName evidence="3">Metallothionein</fullName>
    </recommendedName>
</protein>
<accession>A0ABP1DU65</accession>
<evidence type="ECO:0000313" key="2">
    <source>
        <dbReference type="Proteomes" id="UP001497453"/>
    </source>
</evidence>
<name>A0ABP1DU65_9APHY</name>
<reference evidence="2" key="1">
    <citation type="submission" date="2024-04" db="EMBL/GenBank/DDBJ databases">
        <authorList>
            <person name="Shaw F."/>
            <person name="Minotto A."/>
        </authorList>
    </citation>
    <scope>NUCLEOTIDE SEQUENCE [LARGE SCALE GENOMIC DNA]</scope>
</reference>
<organism evidence="1 2">
    <name type="scientific">Somion occarium</name>
    <dbReference type="NCBI Taxonomy" id="3059160"/>
    <lineage>
        <taxon>Eukaryota</taxon>
        <taxon>Fungi</taxon>
        <taxon>Dikarya</taxon>
        <taxon>Basidiomycota</taxon>
        <taxon>Agaricomycotina</taxon>
        <taxon>Agaricomycetes</taxon>
        <taxon>Polyporales</taxon>
        <taxon>Cerrenaceae</taxon>
        <taxon>Somion</taxon>
    </lineage>
</organism>
<dbReference type="EMBL" id="OZ037949">
    <property type="protein sequence ID" value="CAL1711366.1"/>
    <property type="molecule type" value="Genomic_DNA"/>
</dbReference>
<evidence type="ECO:0000313" key="1">
    <source>
        <dbReference type="EMBL" id="CAL1711366.1"/>
    </source>
</evidence>
<proteinExistence type="predicted"/>
<dbReference type="Proteomes" id="UP001497453">
    <property type="component" value="Chromosome 6"/>
</dbReference>
<sequence>MVDTCTCQNNCSACGPSGTGCACPKDKCECADCPNNATKAHAESCACGGSGQGCACGKDCSCGKACTCSGDCTCGGKA</sequence>